<dbReference type="Proteomes" id="UP000318126">
    <property type="component" value="Unassembled WGS sequence"/>
</dbReference>
<gene>
    <name evidence="1" type="ORF">FN961_19800</name>
</gene>
<dbReference type="AlphaFoldDB" id="A0A553JJG3"/>
<evidence type="ECO:0000313" key="1">
    <source>
        <dbReference type="EMBL" id="TRY12603.1"/>
    </source>
</evidence>
<dbReference type="InterPro" id="IPR012349">
    <property type="entry name" value="Split_barrel_FMN-bd"/>
</dbReference>
<organism evidence="1 2">
    <name type="scientific">Shewanella hanedai</name>
    <name type="common">Alteromonas hanedai</name>
    <dbReference type="NCBI Taxonomy" id="25"/>
    <lineage>
        <taxon>Bacteria</taxon>
        <taxon>Pseudomonadati</taxon>
        <taxon>Pseudomonadota</taxon>
        <taxon>Gammaproteobacteria</taxon>
        <taxon>Alteromonadales</taxon>
        <taxon>Shewanellaceae</taxon>
        <taxon>Shewanella</taxon>
    </lineage>
</organism>
<protein>
    <submittedName>
        <fullName evidence="1">Uncharacterized protein</fullName>
    </submittedName>
</protein>
<reference evidence="2" key="1">
    <citation type="submission" date="2019-07" db="EMBL/GenBank/DDBJ databases">
        <title>Shewanella sp. YLB-08 draft genomic sequence.</title>
        <authorList>
            <person name="Yu L."/>
        </authorList>
    </citation>
    <scope>NUCLEOTIDE SEQUENCE [LARGE SCALE GENOMIC DNA]</scope>
    <source>
        <strain evidence="2">JCM 20706</strain>
    </source>
</reference>
<name>A0A553JJG3_SHEHA</name>
<dbReference type="Gene3D" id="2.30.110.10">
    <property type="entry name" value="Electron Transport, Fmn-binding Protein, Chain A"/>
    <property type="match status" value="1"/>
</dbReference>
<keyword evidence="2" id="KW-1185">Reference proteome</keyword>
<accession>A0A553JJG3</accession>
<dbReference type="InterPro" id="IPR007396">
    <property type="entry name" value="TR_PAI2-type"/>
</dbReference>
<dbReference type="Pfam" id="PF04299">
    <property type="entry name" value="FMN_bind_2"/>
    <property type="match status" value="1"/>
</dbReference>
<comment type="caution">
    <text evidence="1">The sequence shown here is derived from an EMBL/GenBank/DDBJ whole genome shotgun (WGS) entry which is preliminary data.</text>
</comment>
<dbReference type="PANTHER" id="PTHR35802">
    <property type="entry name" value="PROTEASE SYNTHASE AND SPORULATION PROTEIN PAI 2"/>
    <property type="match status" value="1"/>
</dbReference>
<dbReference type="EMBL" id="VKGK01000030">
    <property type="protein sequence ID" value="TRY12603.1"/>
    <property type="molecule type" value="Genomic_DNA"/>
</dbReference>
<proteinExistence type="predicted"/>
<dbReference type="SUPFAM" id="SSF50475">
    <property type="entry name" value="FMN-binding split barrel"/>
    <property type="match status" value="1"/>
</dbReference>
<dbReference type="PANTHER" id="PTHR35802:SF1">
    <property type="entry name" value="PROTEASE SYNTHASE AND SPORULATION PROTEIN PAI 2"/>
    <property type="match status" value="1"/>
</dbReference>
<evidence type="ECO:0000313" key="2">
    <source>
        <dbReference type="Proteomes" id="UP000318126"/>
    </source>
</evidence>
<dbReference type="OrthoDB" id="9794948at2"/>
<sequence length="116" mass="13120">MVRFVSSWNYAAVHLYGEMTLLPNDETIMALDEMVSNYEPELLIKGDIITDEYRDRLAQGIVGFKIKLTKMLGKQKLGQNRKLVDQAGVVKGLELNETSDVKRLLSYMQKRGIGIG</sequence>